<feature type="transmembrane region" description="Helical" evidence="2">
    <location>
        <begin position="329"/>
        <end position="352"/>
    </location>
</feature>
<feature type="transmembrane region" description="Helical" evidence="2">
    <location>
        <begin position="265"/>
        <end position="284"/>
    </location>
</feature>
<feature type="transmembrane region" description="Helical" evidence="2">
    <location>
        <begin position="232"/>
        <end position="253"/>
    </location>
</feature>
<dbReference type="Gene3D" id="1.20.1250.20">
    <property type="entry name" value="MFS general substrate transporter like domains"/>
    <property type="match status" value="1"/>
</dbReference>
<keyword evidence="4" id="KW-1185">Reference proteome</keyword>
<protein>
    <submittedName>
        <fullName evidence="3">Spin protein</fullName>
    </submittedName>
</protein>
<dbReference type="InterPro" id="IPR036259">
    <property type="entry name" value="MFS_trans_sf"/>
</dbReference>
<proteinExistence type="predicted"/>
<sequence>MEELAVLFTAVVSSQLALDSWLVFDFVRSGGDYKLIFSIVHTISAPAAGLLARHVPRNMLILVASLAISVGLSTCALSYFLSSWMTVFLLVLSSLGFGVGSGLMQPLLWSLVMEKSEAKRRGAAFGFLHAMTVFSGVLQSQNPFLHVQELIWVWPLAASGFNLLTGAMCALRVTDSSVKSEPNLPMILGRRTFWVLAVPAGLLKASIPALTAQIVNYFNWFHPWYFDRTVVFIYHGLGQVISAVVGGVALDGIDSNSPVTGPPSVLTATAILPIIVISVGFFVFDILRNSFLGSLLLRPIALAMGAFGAWTWFPVVTGKMLSDIARPKAYIYLYSLYLAVVDIIYLVVHYGMGWWDQTRPGINVIASHVKLGILLTVMTVPVFFDYPEDRQVVARAVQMAEADGAGTEEPAAETTEPAEPAP</sequence>
<dbReference type="SUPFAM" id="SSF103473">
    <property type="entry name" value="MFS general substrate transporter"/>
    <property type="match status" value="1"/>
</dbReference>
<dbReference type="EMBL" id="CAJNJA010007423">
    <property type="protein sequence ID" value="CAE7224388.1"/>
    <property type="molecule type" value="Genomic_DNA"/>
</dbReference>
<reference evidence="3" key="1">
    <citation type="submission" date="2021-02" db="EMBL/GenBank/DDBJ databases">
        <authorList>
            <person name="Dougan E. K."/>
            <person name="Rhodes N."/>
            <person name="Thang M."/>
            <person name="Chan C."/>
        </authorList>
    </citation>
    <scope>NUCLEOTIDE SEQUENCE</scope>
</reference>
<feature type="transmembrane region" description="Helical" evidence="2">
    <location>
        <begin position="87"/>
        <end position="110"/>
    </location>
</feature>
<feature type="transmembrane region" description="Helical" evidence="2">
    <location>
        <begin position="33"/>
        <end position="52"/>
    </location>
</feature>
<feature type="transmembrane region" description="Helical" evidence="2">
    <location>
        <begin position="296"/>
        <end position="317"/>
    </location>
</feature>
<feature type="transmembrane region" description="Helical" evidence="2">
    <location>
        <begin position="59"/>
        <end position="81"/>
    </location>
</feature>
<keyword evidence="2" id="KW-0812">Transmembrane</keyword>
<organism evidence="3 4">
    <name type="scientific">Symbiodinium necroappetens</name>
    <dbReference type="NCBI Taxonomy" id="1628268"/>
    <lineage>
        <taxon>Eukaryota</taxon>
        <taxon>Sar</taxon>
        <taxon>Alveolata</taxon>
        <taxon>Dinophyceae</taxon>
        <taxon>Suessiales</taxon>
        <taxon>Symbiodiniaceae</taxon>
        <taxon>Symbiodinium</taxon>
    </lineage>
</organism>
<name>A0A812KI78_9DINO</name>
<evidence type="ECO:0000313" key="4">
    <source>
        <dbReference type="Proteomes" id="UP000601435"/>
    </source>
</evidence>
<dbReference type="AlphaFoldDB" id="A0A812KI78"/>
<accession>A0A812KI78</accession>
<dbReference type="Proteomes" id="UP000601435">
    <property type="component" value="Unassembled WGS sequence"/>
</dbReference>
<feature type="transmembrane region" description="Helical" evidence="2">
    <location>
        <begin position="151"/>
        <end position="171"/>
    </location>
</feature>
<feature type="transmembrane region" description="Helical" evidence="2">
    <location>
        <begin position="364"/>
        <end position="384"/>
    </location>
</feature>
<keyword evidence="2" id="KW-0472">Membrane</keyword>
<keyword evidence="2" id="KW-1133">Transmembrane helix</keyword>
<evidence type="ECO:0000256" key="2">
    <source>
        <dbReference type="SAM" id="Phobius"/>
    </source>
</evidence>
<comment type="caution">
    <text evidence="3">The sequence shown here is derived from an EMBL/GenBank/DDBJ whole genome shotgun (WGS) entry which is preliminary data.</text>
</comment>
<dbReference type="OrthoDB" id="432408at2759"/>
<evidence type="ECO:0000256" key="1">
    <source>
        <dbReference type="SAM" id="MobiDB-lite"/>
    </source>
</evidence>
<feature type="transmembrane region" description="Helical" evidence="2">
    <location>
        <begin position="192"/>
        <end position="212"/>
    </location>
</feature>
<gene>
    <name evidence="3" type="primary">spin</name>
    <name evidence="3" type="ORF">SNEC2469_LOCUS3062</name>
</gene>
<feature type="region of interest" description="Disordered" evidence="1">
    <location>
        <begin position="401"/>
        <end position="422"/>
    </location>
</feature>
<evidence type="ECO:0000313" key="3">
    <source>
        <dbReference type="EMBL" id="CAE7224388.1"/>
    </source>
</evidence>
<feature type="transmembrane region" description="Helical" evidence="2">
    <location>
        <begin position="122"/>
        <end position="139"/>
    </location>
</feature>